<comment type="caution">
    <text evidence="1">The sequence shown here is derived from an EMBL/GenBank/DDBJ whole genome shotgun (WGS) entry which is preliminary data.</text>
</comment>
<evidence type="ECO:0000313" key="1">
    <source>
        <dbReference type="EMBL" id="KGO90573.1"/>
    </source>
</evidence>
<dbReference type="AlphaFoldDB" id="A0A0A2MGI9"/>
<dbReference type="Gene3D" id="2.40.10.10">
    <property type="entry name" value="Trypsin-like serine proteases"/>
    <property type="match status" value="1"/>
</dbReference>
<dbReference type="Proteomes" id="UP000030121">
    <property type="component" value="Unassembled WGS sequence"/>
</dbReference>
<gene>
    <name evidence="1" type="ORF">Q764_00165</name>
</gene>
<dbReference type="InterPro" id="IPR043504">
    <property type="entry name" value="Peptidase_S1_PA_chymotrypsin"/>
</dbReference>
<sequence>MWARIANPRYRVALTQVNPLSLKYPISTKKGASGSAIMLKDSISIVGIHTRETDETLNQGVRITEDVKNEIYSWMH</sequence>
<reference evidence="1 2" key="1">
    <citation type="submission" date="2013-09" db="EMBL/GenBank/DDBJ databases">
        <authorList>
            <person name="Zeng Z."/>
            <person name="Chen C."/>
        </authorList>
    </citation>
    <scope>NUCLEOTIDE SEQUENCE [LARGE SCALE GENOMIC DNA]</scope>
    <source>
        <strain evidence="1 2">GH29-5</strain>
    </source>
</reference>
<name>A0A0A2MGI9_9FLAO</name>
<dbReference type="EMBL" id="JRLW01000001">
    <property type="protein sequence ID" value="KGO90573.1"/>
    <property type="molecule type" value="Genomic_DNA"/>
</dbReference>
<protein>
    <recommendedName>
        <fullName evidence="3">Serine protease</fullName>
    </recommendedName>
</protein>
<dbReference type="SUPFAM" id="SSF50494">
    <property type="entry name" value="Trypsin-like serine proteases"/>
    <property type="match status" value="1"/>
</dbReference>
<dbReference type="InterPro" id="IPR009003">
    <property type="entry name" value="Peptidase_S1_PA"/>
</dbReference>
<evidence type="ECO:0008006" key="3">
    <source>
        <dbReference type="Google" id="ProtNLM"/>
    </source>
</evidence>
<accession>A0A0A2MGI9</accession>
<evidence type="ECO:0000313" key="2">
    <source>
        <dbReference type="Proteomes" id="UP000030121"/>
    </source>
</evidence>
<keyword evidence="2" id="KW-1185">Reference proteome</keyword>
<proteinExistence type="predicted"/>
<organism evidence="1 2">
    <name type="scientific">Flavobacterium suncheonense GH29-5 = DSM 17707</name>
    <dbReference type="NCBI Taxonomy" id="1121899"/>
    <lineage>
        <taxon>Bacteria</taxon>
        <taxon>Pseudomonadati</taxon>
        <taxon>Bacteroidota</taxon>
        <taxon>Flavobacteriia</taxon>
        <taxon>Flavobacteriales</taxon>
        <taxon>Flavobacteriaceae</taxon>
        <taxon>Flavobacterium</taxon>
    </lineage>
</organism>